<name>A0A653MTX6_BACAB</name>
<evidence type="ECO:0000256" key="1">
    <source>
        <dbReference type="SAM" id="MobiDB-lite"/>
    </source>
</evidence>
<dbReference type="EMBL" id="CABWLH010000008">
    <property type="protein sequence ID" value="VXB08599.1"/>
    <property type="molecule type" value="Genomic_DNA"/>
</dbReference>
<feature type="compositionally biased region" description="Polar residues" evidence="1">
    <location>
        <begin position="30"/>
        <end position="40"/>
    </location>
</feature>
<gene>
    <name evidence="2" type="ORF">BACI348_30202</name>
</gene>
<organism evidence="2 3">
    <name type="scientific">Bacillus altitudinis</name>
    <dbReference type="NCBI Taxonomy" id="293387"/>
    <lineage>
        <taxon>Bacteria</taxon>
        <taxon>Bacillati</taxon>
        <taxon>Bacillota</taxon>
        <taxon>Bacilli</taxon>
        <taxon>Bacillales</taxon>
        <taxon>Bacillaceae</taxon>
        <taxon>Bacillus</taxon>
    </lineage>
</organism>
<feature type="region of interest" description="Disordered" evidence="1">
    <location>
        <begin position="1"/>
        <end position="40"/>
    </location>
</feature>
<dbReference type="Proteomes" id="UP000433089">
    <property type="component" value="Unassembled WGS sequence"/>
</dbReference>
<sequence length="40" mass="4317">MGAYRMSKQSKKGGSNTKQNKGHQPKHKTSGSANGQNGYH</sequence>
<feature type="compositionally biased region" description="Basic residues" evidence="1">
    <location>
        <begin position="20"/>
        <end position="29"/>
    </location>
</feature>
<evidence type="ECO:0000313" key="2">
    <source>
        <dbReference type="EMBL" id="VXB08599.1"/>
    </source>
</evidence>
<proteinExistence type="predicted"/>
<evidence type="ECO:0000313" key="3">
    <source>
        <dbReference type="Proteomes" id="UP000433089"/>
    </source>
</evidence>
<dbReference type="AlphaFoldDB" id="A0A653MTX6"/>
<reference evidence="2 3" key="1">
    <citation type="submission" date="2019-10" db="EMBL/GenBank/DDBJ databases">
        <authorList>
            <person name="Karimi E."/>
        </authorList>
    </citation>
    <scope>NUCLEOTIDE SEQUENCE [LARGE SCALE GENOMIC DNA]</scope>
    <source>
        <strain evidence="2">Bacillus sp. 348</strain>
    </source>
</reference>
<accession>A0A653MTX6</accession>
<protein>
    <submittedName>
        <fullName evidence="2">Uncharacterized protein</fullName>
    </submittedName>
</protein>